<reference evidence="2" key="1">
    <citation type="submission" date="2022-06" db="EMBL/GenBank/DDBJ databases">
        <title>A novel DMS-producing enzyme.</title>
        <authorList>
            <person name="Zhang Y."/>
        </authorList>
    </citation>
    <scope>NUCLEOTIDE SEQUENCE</scope>
    <source>
        <strain evidence="2">RT37</strain>
    </source>
</reference>
<dbReference type="AlphaFoldDB" id="A0AAU7KJQ2"/>
<feature type="chain" id="PRO_5043705962" evidence="1">
    <location>
        <begin position="31"/>
        <end position="262"/>
    </location>
</feature>
<gene>
    <name evidence="2" type="ORF">NFG58_04255</name>
</gene>
<evidence type="ECO:0000256" key="1">
    <source>
        <dbReference type="SAM" id="SignalP"/>
    </source>
</evidence>
<feature type="signal peptide" evidence="1">
    <location>
        <begin position="1"/>
        <end position="30"/>
    </location>
</feature>
<dbReference type="EMBL" id="CP098827">
    <property type="protein sequence ID" value="XBO71930.1"/>
    <property type="molecule type" value="Genomic_DNA"/>
</dbReference>
<evidence type="ECO:0000313" key="2">
    <source>
        <dbReference type="EMBL" id="XBO71930.1"/>
    </source>
</evidence>
<keyword evidence="1" id="KW-0732">Signal</keyword>
<accession>A0AAU7KJQ2</accession>
<proteinExistence type="predicted"/>
<dbReference type="RefSeq" id="WP_124802684.1">
    <property type="nucleotide sequence ID" value="NZ_CP098827.1"/>
</dbReference>
<name>A0AAU7KJQ2_9GAMM</name>
<sequence>MMGHDRGPGLKYWAMLLALSLALGAPAALAATTDFDRFEGFSEARQLSDSELGQQRGRFADKGRLMFFGVQMVSEWRTAAGDHLSAGAQMLGDLSRGQPTVSFQPTITVVESAAGLASLGNGATIVDRGTANASGVVQSIQAGGDFNVAANDLVIDVMDASSFGGVSPDTSGNLTRSIAGSTIAVSAVGNNMSVSVDIPGMGSISQAIVPGGGLNQAIQLSSNMQQVRNLTRLQLYMGNQAGVGDRAVPGMLSGIKSAAALR</sequence>
<organism evidence="2">
    <name type="scientific">Halomonas sp. RT37</name>
    <dbReference type="NCBI Taxonomy" id="2950872"/>
    <lineage>
        <taxon>Bacteria</taxon>
        <taxon>Pseudomonadati</taxon>
        <taxon>Pseudomonadota</taxon>
        <taxon>Gammaproteobacteria</taxon>
        <taxon>Oceanospirillales</taxon>
        <taxon>Halomonadaceae</taxon>
        <taxon>Halomonas</taxon>
    </lineage>
</organism>
<protein>
    <submittedName>
        <fullName evidence="2">Uncharacterized protein</fullName>
    </submittedName>
</protein>